<evidence type="ECO:0000313" key="3">
    <source>
        <dbReference type="EMBL" id="CAE7461339.1"/>
    </source>
</evidence>
<evidence type="ECO:0000313" key="4">
    <source>
        <dbReference type="Proteomes" id="UP000649617"/>
    </source>
</evidence>
<dbReference type="AlphaFoldDB" id="A0A812RZB9"/>
<feature type="region of interest" description="Disordered" evidence="1">
    <location>
        <begin position="132"/>
        <end position="156"/>
    </location>
</feature>
<evidence type="ECO:0000256" key="2">
    <source>
        <dbReference type="SAM" id="SignalP"/>
    </source>
</evidence>
<gene>
    <name evidence="3" type="ORF">SPIL2461_LOCUS11524</name>
</gene>
<reference evidence="3" key="1">
    <citation type="submission" date="2021-02" db="EMBL/GenBank/DDBJ databases">
        <authorList>
            <person name="Dougan E. K."/>
            <person name="Rhodes N."/>
            <person name="Thang M."/>
            <person name="Chan C."/>
        </authorList>
    </citation>
    <scope>NUCLEOTIDE SEQUENCE</scope>
</reference>
<name>A0A812RZB9_SYMPI</name>
<comment type="caution">
    <text evidence="3">The sequence shown here is derived from an EMBL/GenBank/DDBJ whole genome shotgun (WGS) entry which is preliminary data.</text>
</comment>
<dbReference type="Proteomes" id="UP000649617">
    <property type="component" value="Unassembled WGS sequence"/>
</dbReference>
<sequence>MAPRLSSLLAGCALLTMSGFYFSIQGDQWCFHNPDSINGPFVTARHWSLGGHGLAYITSSDLQEPGWQCSTLAVGTEALIFKGPATCRSLIPISVHNYWNTVTIQASSITESGSNCSSCLYSDVPVGGPWPQIPCSELPPHRPSQDPTISDQLHIS</sequence>
<organism evidence="3 4">
    <name type="scientific">Symbiodinium pilosum</name>
    <name type="common">Dinoflagellate</name>
    <dbReference type="NCBI Taxonomy" id="2952"/>
    <lineage>
        <taxon>Eukaryota</taxon>
        <taxon>Sar</taxon>
        <taxon>Alveolata</taxon>
        <taxon>Dinophyceae</taxon>
        <taxon>Suessiales</taxon>
        <taxon>Symbiodiniaceae</taxon>
        <taxon>Symbiodinium</taxon>
    </lineage>
</organism>
<feature type="signal peptide" evidence="2">
    <location>
        <begin position="1"/>
        <end position="26"/>
    </location>
</feature>
<dbReference type="OrthoDB" id="409133at2759"/>
<feature type="compositionally biased region" description="Polar residues" evidence="1">
    <location>
        <begin position="145"/>
        <end position="156"/>
    </location>
</feature>
<keyword evidence="2" id="KW-0732">Signal</keyword>
<accession>A0A812RZB9</accession>
<protein>
    <submittedName>
        <fullName evidence="3">Uncharacterized protein</fullName>
    </submittedName>
</protein>
<proteinExistence type="predicted"/>
<keyword evidence="4" id="KW-1185">Reference proteome</keyword>
<evidence type="ECO:0000256" key="1">
    <source>
        <dbReference type="SAM" id="MobiDB-lite"/>
    </source>
</evidence>
<dbReference type="EMBL" id="CAJNIZ010022362">
    <property type="protein sequence ID" value="CAE7461339.1"/>
    <property type="molecule type" value="Genomic_DNA"/>
</dbReference>
<feature type="chain" id="PRO_5032960240" evidence="2">
    <location>
        <begin position="27"/>
        <end position="156"/>
    </location>
</feature>